<evidence type="ECO:0000313" key="2">
    <source>
        <dbReference type="EMBL" id="SDS48054.1"/>
    </source>
</evidence>
<feature type="transmembrane region" description="Helical" evidence="1">
    <location>
        <begin position="35"/>
        <end position="58"/>
    </location>
</feature>
<feature type="transmembrane region" description="Helical" evidence="1">
    <location>
        <begin position="374"/>
        <end position="395"/>
    </location>
</feature>
<organism evidence="2 3">
    <name type="scientific">Actinopolymorpha singaporensis</name>
    <dbReference type="NCBI Taxonomy" id="117157"/>
    <lineage>
        <taxon>Bacteria</taxon>
        <taxon>Bacillati</taxon>
        <taxon>Actinomycetota</taxon>
        <taxon>Actinomycetes</taxon>
        <taxon>Propionibacteriales</taxon>
        <taxon>Actinopolymorphaceae</taxon>
        <taxon>Actinopolymorpha</taxon>
    </lineage>
</organism>
<feature type="transmembrane region" description="Helical" evidence="1">
    <location>
        <begin position="194"/>
        <end position="219"/>
    </location>
</feature>
<keyword evidence="1" id="KW-0472">Membrane</keyword>
<gene>
    <name evidence="2" type="ORF">SAMN04489717_2828</name>
</gene>
<sequence length="423" mass="41796">MSAMTDLLARSVARVPGRPPGGGHPRPAPVGALLAAGWAVLAGALPCGAIAVVGWFATSGGTASWAFRVGVDAWLSAHWVPIALSDGRYNLAPLGLTALPVLLLWRAGGWVARTAELQGARDTCLAVASLAVAYGALVTLVALATRADEAAPDLVRAFGYATLLAAVVGGAGTARETGHARSFWGGLPERVRAVLYGGTAGLVALLTSGTLLVAVSLVLHAGRVADLTRSLAPGPVGLVLLLVACLAYLPNAAAFGAAYALGPGFAVGTGTVVAPSGVLLGSLPAFPLLGALPVTTTPPGWLAAVLVLPIAAGAVAGLAAVRRYPEYGVETAAARAGLAGVAGGVLYTLVALLAGGGAGPGRLADVGVPAAQTALIAVSTLGIAGAVAAPAARALTRWNLLDRLPGRRNAGAASQAEQRADQD</sequence>
<protein>
    <submittedName>
        <fullName evidence="2">Uncharacterized protein</fullName>
    </submittedName>
</protein>
<keyword evidence="1" id="KW-1133">Transmembrane helix</keyword>
<reference evidence="2 3" key="1">
    <citation type="submission" date="2016-10" db="EMBL/GenBank/DDBJ databases">
        <authorList>
            <person name="de Groot N.N."/>
        </authorList>
    </citation>
    <scope>NUCLEOTIDE SEQUENCE [LARGE SCALE GENOMIC DNA]</scope>
    <source>
        <strain evidence="2 3">DSM 22024</strain>
    </source>
</reference>
<feature type="transmembrane region" description="Helical" evidence="1">
    <location>
        <begin position="300"/>
        <end position="321"/>
    </location>
</feature>
<feature type="transmembrane region" description="Helical" evidence="1">
    <location>
        <begin position="256"/>
        <end position="280"/>
    </location>
</feature>
<evidence type="ECO:0000256" key="1">
    <source>
        <dbReference type="SAM" id="Phobius"/>
    </source>
</evidence>
<feature type="transmembrane region" description="Helical" evidence="1">
    <location>
        <begin position="91"/>
        <end position="112"/>
    </location>
</feature>
<feature type="transmembrane region" description="Helical" evidence="1">
    <location>
        <begin position="157"/>
        <end position="174"/>
    </location>
</feature>
<dbReference type="Pfam" id="PF19877">
    <property type="entry name" value="DUF6350"/>
    <property type="match status" value="1"/>
</dbReference>
<feature type="transmembrane region" description="Helical" evidence="1">
    <location>
        <begin position="231"/>
        <end position="249"/>
    </location>
</feature>
<proteinExistence type="predicted"/>
<accession>A0A1H1SJ59</accession>
<keyword evidence="1" id="KW-0812">Transmembrane</keyword>
<dbReference type="OrthoDB" id="3830236at2"/>
<evidence type="ECO:0000313" key="3">
    <source>
        <dbReference type="Proteomes" id="UP000198983"/>
    </source>
</evidence>
<name>A0A1H1SJ59_9ACTN</name>
<dbReference type="AlphaFoldDB" id="A0A1H1SJ59"/>
<feature type="transmembrane region" description="Helical" evidence="1">
    <location>
        <begin position="333"/>
        <end position="354"/>
    </location>
</feature>
<feature type="transmembrane region" description="Helical" evidence="1">
    <location>
        <begin position="124"/>
        <end position="145"/>
    </location>
</feature>
<dbReference type="RefSeq" id="WP_157728523.1">
    <property type="nucleotide sequence ID" value="NZ_LT629732.1"/>
</dbReference>
<dbReference type="STRING" id="117157.SAMN04489717_2828"/>
<keyword evidence="3" id="KW-1185">Reference proteome</keyword>
<dbReference type="EMBL" id="LT629732">
    <property type="protein sequence ID" value="SDS48054.1"/>
    <property type="molecule type" value="Genomic_DNA"/>
</dbReference>
<dbReference type="InterPro" id="IPR045931">
    <property type="entry name" value="DUF6350"/>
</dbReference>
<dbReference type="Proteomes" id="UP000198983">
    <property type="component" value="Chromosome I"/>
</dbReference>